<evidence type="ECO:0000256" key="1">
    <source>
        <dbReference type="ARBA" id="ARBA00004236"/>
    </source>
</evidence>
<sequence length="929" mass="97480">MMEDLIATNGSRFIFAIAMVGLALGALVGVLWLLKNRTAGGLLLRPTRLRTQRLTVLDSTVIDAKRRLVLVRRDDVEHLLLIGGPADLVVETRIGLETDRQSSPAMDEQAPPAEETDARLAALFAQRAPVAEEHAAIGRVAQLEQGSRSGSATDHGLGHAVPRAAAADPAPRAPATEPVIPAPRDFFAQVPQDDPLDVLFPPEDDHLPAPVAHRREVEAGWEDLDPAYGGQEPARINDRTDQGPDRVFSPADAMTPRDIELQMAEEQLFGTAVSAHMSGHPEQRQASSSAAPPRAPALREEAPARSAGADFHHESIAAESGWTGAQQDGGAWREKQQRQDDLPADPWAGSDGLDSLWPEDDAGVDPHAERQFSEPRQPDFAPEVQPNATAQGTGGATSQPEERRPLHRASLADQAVSAPAATGFTPSSAPSNTSAMGDEGAAAHAADTSGTERWTLRAAAARHAAQSAARGQDGTPPPSALRSAANRLASPSQPAPALAPSASDSSVGQAARESGSMLRQPSLRTDEATMQARASSITGGEEASPFGASRPPASPAESRRALDAGAMRGPDVRAMSTERGVAKALSTQAQAPVRDRRLFAAPGDRSDSALSQDDPASVRPEMVGPEVATEPAFRSAPSETSGAATQNVPAPVVRPARAAETEMSAPDRRPDARQPMPDRLNVAANPRPDDMRATAQPVPSGRPTEAPRAVERSAQVQPSAAAHGATGPADERRMPFDQRLARAAAQRQSEHQPQRPAPPPVSGMGQVLYRAEEADTPPPAAPARLPPRPPIAARPDAQPAIVTASGMDRAAAENPKPALTAEDILEAARSRVLAPPPPARALAASAQTARQPEPEAVNPNSFAGILAAGRGSESAKTPQLAAPGPTQTGPAQSVAQAAPRAIPAPPRPAPVNRDDFDRMLQDIGEERRR</sequence>
<feature type="compositionally biased region" description="Low complexity" evidence="6">
    <location>
        <begin position="840"/>
        <end position="851"/>
    </location>
</feature>
<feature type="region of interest" description="Disordered" evidence="6">
    <location>
        <begin position="322"/>
        <end position="929"/>
    </location>
</feature>
<dbReference type="AlphaFoldDB" id="A0A1Q9B085"/>
<feature type="compositionally biased region" description="Basic and acidic residues" evidence="6">
    <location>
        <begin position="235"/>
        <end position="244"/>
    </location>
</feature>
<evidence type="ECO:0000256" key="2">
    <source>
        <dbReference type="ARBA" id="ARBA00022475"/>
    </source>
</evidence>
<organism evidence="8 9">
    <name type="scientific">Xaviernesmea oryzae</name>
    <dbReference type="NCBI Taxonomy" id="464029"/>
    <lineage>
        <taxon>Bacteria</taxon>
        <taxon>Pseudomonadati</taxon>
        <taxon>Pseudomonadota</taxon>
        <taxon>Alphaproteobacteria</taxon>
        <taxon>Hyphomicrobiales</taxon>
        <taxon>Rhizobiaceae</taxon>
        <taxon>Rhizobium/Agrobacterium group</taxon>
        <taxon>Xaviernesmea</taxon>
    </lineage>
</organism>
<gene>
    <name evidence="8" type="ORF">BJF93_00110</name>
</gene>
<accession>A0A1Q9B085</accession>
<feature type="compositionally biased region" description="Basic and acidic residues" evidence="6">
    <location>
        <begin position="729"/>
        <end position="740"/>
    </location>
</feature>
<proteinExistence type="predicted"/>
<comment type="subcellular location">
    <subcellularLocation>
        <location evidence="1">Cell membrane</location>
    </subcellularLocation>
</comment>
<feature type="compositionally biased region" description="Pro residues" evidence="6">
    <location>
        <begin position="776"/>
        <end position="792"/>
    </location>
</feature>
<evidence type="ECO:0000256" key="3">
    <source>
        <dbReference type="ARBA" id="ARBA00022692"/>
    </source>
</evidence>
<feature type="region of interest" description="Disordered" evidence="6">
    <location>
        <begin position="275"/>
        <end position="309"/>
    </location>
</feature>
<name>A0A1Q9B085_9HYPH</name>
<evidence type="ECO:0000256" key="6">
    <source>
        <dbReference type="SAM" id="MobiDB-lite"/>
    </source>
</evidence>
<protein>
    <recommendedName>
        <fullName evidence="10">Flagellar biosynthesis protein FliO</fullName>
    </recommendedName>
</protein>
<keyword evidence="9" id="KW-1185">Reference proteome</keyword>
<feature type="compositionally biased region" description="Basic and acidic residues" evidence="6">
    <location>
        <begin position="364"/>
        <end position="377"/>
    </location>
</feature>
<evidence type="ECO:0000256" key="4">
    <source>
        <dbReference type="ARBA" id="ARBA00022989"/>
    </source>
</evidence>
<evidence type="ECO:0000256" key="5">
    <source>
        <dbReference type="ARBA" id="ARBA00023136"/>
    </source>
</evidence>
<feature type="compositionally biased region" description="Polar residues" evidence="6">
    <location>
        <begin position="424"/>
        <end position="433"/>
    </location>
</feature>
<reference evidence="8 9" key="1">
    <citation type="submission" date="2016-09" db="EMBL/GenBank/DDBJ databases">
        <title>Rhizobium sp. nov., a novel species isolated from the rice rhizosphere.</title>
        <authorList>
            <person name="Zhao J."/>
            <person name="Zhang X."/>
        </authorList>
    </citation>
    <scope>NUCLEOTIDE SEQUENCE [LARGE SCALE GENOMIC DNA]</scope>
    <source>
        <strain evidence="8 9">1.7048</strain>
    </source>
</reference>
<evidence type="ECO:0000256" key="7">
    <source>
        <dbReference type="SAM" id="Phobius"/>
    </source>
</evidence>
<feature type="compositionally biased region" description="Polar residues" evidence="6">
    <location>
        <begin position="885"/>
        <end position="894"/>
    </location>
</feature>
<feature type="compositionally biased region" description="Polar residues" evidence="6">
    <location>
        <begin position="637"/>
        <end position="647"/>
    </location>
</feature>
<dbReference type="Proteomes" id="UP000186364">
    <property type="component" value="Unassembled WGS sequence"/>
</dbReference>
<keyword evidence="3 7" id="KW-0812">Transmembrane</keyword>
<feature type="compositionally biased region" description="Polar residues" evidence="6">
    <location>
        <begin position="386"/>
        <end position="399"/>
    </location>
</feature>
<evidence type="ECO:0000313" key="9">
    <source>
        <dbReference type="Proteomes" id="UP000186364"/>
    </source>
</evidence>
<feature type="compositionally biased region" description="Low complexity" evidence="6">
    <location>
        <begin position="434"/>
        <end position="470"/>
    </location>
</feature>
<keyword evidence="5 7" id="KW-0472">Membrane</keyword>
<feature type="region of interest" description="Disordered" evidence="6">
    <location>
        <begin position="225"/>
        <end position="251"/>
    </location>
</feature>
<dbReference type="Pfam" id="PF04347">
    <property type="entry name" value="FliO"/>
    <property type="match status" value="1"/>
</dbReference>
<feature type="compositionally biased region" description="Basic and acidic residues" evidence="6">
    <location>
        <begin position="331"/>
        <end position="341"/>
    </location>
</feature>
<dbReference type="InterPro" id="IPR022781">
    <property type="entry name" value="Flagellar_biosynth_FliO"/>
</dbReference>
<evidence type="ECO:0008006" key="10">
    <source>
        <dbReference type="Google" id="ProtNLM"/>
    </source>
</evidence>
<keyword evidence="2" id="KW-1003">Cell membrane</keyword>
<dbReference type="EMBL" id="MKIP01000032">
    <property type="protein sequence ID" value="OLP61391.1"/>
    <property type="molecule type" value="Genomic_DNA"/>
</dbReference>
<feature type="compositionally biased region" description="Basic and acidic residues" evidence="6">
    <location>
        <begin position="912"/>
        <end position="929"/>
    </location>
</feature>
<comment type="caution">
    <text evidence="8">The sequence shown here is derived from an EMBL/GenBank/DDBJ whole genome shotgun (WGS) entry which is preliminary data.</text>
</comment>
<evidence type="ECO:0000313" key="8">
    <source>
        <dbReference type="EMBL" id="OLP61391.1"/>
    </source>
</evidence>
<dbReference type="RefSeq" id="WP_075626423.1">
    <property type="nucleotide sequence ID" value="NZ_FOAM01000011.1"/>
</dbReference>
<keyword evidence="4 7" id="KW-1133">Transmembrane helix</keyword>
<feature type="transmembrane region" description="Helical" evidence="7">
    <location>
        <begin position="12"/>
        <end position="34"/>
    </location>
</feature>
<feature type="compositionally biased region" description="Basic and acidic residues" evidence="6">
    <location>
        <begin position="657"/>
        <end position="672"/>
    </location>
</feature>
<feature type="compositionally biased region" description="Low complexity" evidence="6">
    <location>
        <begin position="480"/>
        <end position="506"/>
    </location>
</feature>